<keyword evidence="1" id="KW-0812">Transmembrane</keyword>
<evidence type="ECO:0000256" key="1">
    <source>
        <dbReference type="SAM" id="Phobius"/>
    </source>
</evidence>
<dbReference type="KEGG" id="nti:DNFV4_03248"/>
<evidence type="ECO:0000313" key="3">
    <source>
        <dbReference type="Proteomes" id="UP001179121"/>
    </source>
</evidence>
<dbReference type="EMBL" id="OX365700">
    <property type="protein sequence ID" value="CAI4032818.1"/>
    <property type="molecule type" value="Genomic_DNA"/>
</dbReference>
<dbReference type="AlphaFoldDB" id="A0AA86N170"/>
<keyword evidence="1" id="KW-0472">Membrane</keyword>
<accession>A0AA86N170</accession>
<proteinExistence type="predicted"/>
<dbReference type="RefSeq" id="WP_289269528.1">
    <property type="nucleotide sequence ID" value="NZ_OX365700.1"/>
</dbReference>
<reference evidence="2" key="1">
    <citation type="submission" date="2022-10" db="EMBL/GenBank/DDBJ databases">
        <authorList>
            <person name="Koch H."/>
        </authorList>
    </citation>
    <scope>NUCLEOTIDE SEQUENCE</scope>
    <source>
        <strain evidence="2">DNF</strain>
    </source>
</reference>
<gene>
    <name evidence="2" type="ORF">DNFV4_03248</name>
</gene>
<name>A0AA86N170_9BACT</name>
<dbReference type="PANTHER" id="PTHR35792">
    <property type="entry name" value="GENERAL STRESS PROTEIN"/>
    <property type="match status" value="1"/>
</dbReference>
<evidence type="ECO:0000313" key="2">
    <source>
        <dbReference type="EMBL" id="CAI4032818.1"/>
    </source>
</evidence>
<keyword evidence="1" id="KW-1133">Transmembrane helix</keyword>
<dbReference type="InterPro" id="IPR052928">
    <property type="entry name" value="Desiccation-related_membrane"/>
</dbReference>
<protein>
    <submittedName>
        <fullName evidence="2">YtxH domain-containing protein</fullName>
    </submittedName>
</protein>
<feature type="transmembrane region" description="Helical" evidence="1">
    <location>
        <begin position="15"/>
        <end position="36"/>
    </location>
</feature>
<dbReference type="Proteomes" id="UP001179121">
    <property type="component" value="Chromosome"/>
</dbReference>
<dbReference type="InterPro" id="IPR024623">
    <property type="entry name" value="YtxH"/>
</dbReference>
<keyword evidence="3" id="KW-1185">Reference proteome</keyword>
<organism evidence="2 3">
    <name type="scientific">Nitrospira tepida</name>
    <dbReference type="NCBI Taxonomy" id="2973512"/>
    <lineage>
        <taxon>Bacteria</taxon>
        <taxon>Pseudomonadati</taxon>
        <taxon>Nitrospirota</taxon>
        <taxon>Nitrospiria</taxon>
        <taxon>Nitrospirales</taxon>
        <taxon>Nitrospiraceae</taxon>
        <taxon>Nitrospira</taxon>
    </lineage>
</organism>
<dbReference type="Pfam" id="PF12732">
    <property type="entry name" value="YtxH"/>
    <property type="match status" value="1"/>
</dbReference>
<sequence length="124" mass="13710">MHRDDQYDDNYGNDAAGWSTFLAGAFLGAGLALLFAPRTGSELRGMLRDYASRATDDLVERGREALDTAVERGKDYIERGQEAVQETGRAAREYARSGQEKLKDVGKETVAQFKNMGQEASNRT</sequence>
<dbReference type="PANTHER" id="PTHR35792:SF2">
    <property type="entry name" value="GENERAL STRESS PROTEIN"/>
    <property type="match status" value="1"/>
</dbReference>